<dbReference type="PROSITE" id="PS51379">
    <property type="entry name" value="4FE4S_FER_2"/>
    <property type="match status" value="2"/>
</dbReference>
<comment type="catalytic activity">
    <reaction evidence="17">
        <text>5,6-dihydrouracil + NAD(+) = uracil + NADH + H(+)</text>
        <dbReference type="Rhea" id="RHEA:20189"/>
        <dbReference type="ChEBI" id="CHEBI:15378"/>
        <dbReference type="ChEBI" id="CHEBI:15901"/>
        <dbReference type="ChEBI" id="CHEBI:17568"/>
        <dbReference type="ChEBI" id="CHEBI:57540"/>
        <dbReference type="ChEBI" id="CHEBI:57945"/>
        <dbReference type="EC" id="1.3.1.1"/>
    </reaction>
</comment>
<evidence type="ECO:0000256" key="6">
    <source>
        <dbReference type="ARBA" id="ARBA00012061"/>
    </source>
</evidence>
<evidence type="ECO:0000256" key="14">
    <source>
        <dbReference type="ARBA" id="ARBA00032046"/>
    </source>
</evidence>
<name>A0A810QBQ6_9FIRM</name>
<dbReference type="AlphaFoldDB" id="A0A810QBQ6"/>
<sequence length="404" mass="43750">MYKDFQGTHGVNLSADVCGVKLPNPFILASGPETDSAEKVLRAFDCGWGGAILKTVAMDLNAHTNVTPRFNTVKVNGKPVGFTNMEVSSTHDLDWWAEVVHRIKREFPDRPIFASIMRTSNRNEDDWVKAAKVFTQAGVDGFELNFSCSHAFHSAGGGASIGKDPAATEMITKWVRSATDKPVIAKLASITSYIWDIAAAAMRGGADGVSAINSVPGISGFNLDTMEPYPNVEGFSSFTGYSGQAIKPIALRCIGEVLTRMDVPMVGCGGMWTWQDCVEFILMGCSATELCTAPMFKGFAMVEGLVEGMSKYLADKNFSSLDDIRGVGLKRFMDHGDLPRDHKIQAHVDTEKCRGCEICYHACQDGTGDAIEMRDGKAFVTDRCIGCGLCPLVCPAGCIKLEHK</sequence>
<keyword evidence="8" id="KW-0285">Flavoprotein</keyword>
<comment type="similarity">
    <text evidence="5">Belongs to the dihydropyrimidine dehydrogenase family.</text>
</comment>
<gene>
    <name evidence="23" type="primary">yeiA</name>
    <name evidence="23" type="ORF">MM59RIKEN_29980</name>
</gene>
<evidence type="ECO:0000256" key="20">
    <source>
        <dbReference type="ARBA" id="ARBA00049714"/>
    </source>
</evidence>
<keyword evidence="11" id="KW-0520">NAD</keyword>
<keyword evidence="23" id="KW-0614">Plasmid</keyword>
<proteinExistence type="inferred from homology"/>
<comment type="pathway">
    <text evidence="3">Pyrimidine metabolism; UMP biosynthesis via de novo pathway; orotate from (S)-dihydroorotate (NAD(+) route): step 1/1.</text>
</comment>
<keyword evidence="9" id="KW-0288">FMN</keyword>
<evidence type="ECO:0000256" key="11">
    <source>
        <dbReference type="ARBA" id="ARBA00023027"/>
    </source>
</evidence>
<dbReference type="SUPFAM" id="SSF51395">
    <property type="entry name" value="FMN-linked oxidoreductases"/>
    <property type="match status" value="1"/>
</dbReference>
<evidence type="ECO:0000256" key="18">
    <source>
        <dbReference type="ARBA" id="ARBA00048996"/>
    </source>
</evidence>
<dbReference type="PANTHER" id="PTHR43073">
    <property type="entry name" value="DIHYDROPYRIMIDINE DEHYDROGENASE [NADP(+)]"/>
    <property type="match status" value="1"/>
</dbReference>
<reference evidence="23" key="1">
    <citation type="submission" date="2020-09" db="EMBL/GenBank/DDBJ databases">
        <title>New species isolated from human feces.</title>
        <authorList>
            <person name="Kitahara M."/>
            <person name="Shigeno Y."/>
            <person name="Shime M."/>
            <person name="Matsumoto Y."/>
            <person name="Nakamura S."/>
            <person name="Motooka D."/>
            <person name="Fukuoka S."/>
            <person name="Nishikawa H."/>
            <person name="Benno Y."/>
        </authorList>
    </citation>
    <scope>NUCLEOTIDE SEQUENCE</scope>
    <source>
        <strain evidence="23">MM59</strain>
        <plasmid evidence="23">pMM59_01</plasmid>
    </source>
</reference>
<evidence type="ECO:0000256" key="3">
    <source>
        <dbReference type="ARBA" id="ARBA00004715"/>
    </source>
</evidence>
<evidence type="ECO:0000313" key="24">
    <source>
        <dbReference type="Proteomes" id="UP000679848"/>
    </source>
</evidence>
<dbReference type="GO" id="GO:0004589">
    <property type="term" value="F:dihydroorotate dehydrogenase (NAD+) activity"/>
    <property type="evidence" value="ECO:0007669"/>
    <property type="project" value="UniProtKB-EC"/>
</dbReference>
<dbReference type="EC" id="1.3.1.14" evidence="6"/>
<dbReference type="Proteomes" id="UP000679848">
    <property type="component" value="Plasmid pMM59_01"/>
</dbReference>
<comment type="similarity">
    <text evidence="4">Belongs to the dihydroorotate dehydrogenase family. Type 1 subfamily.</text>
</comment>
<dbReference type="PANTHER" id="PTHR43073:SF2">
    <property type="entry name" value="DIHYDROPYRIMIDINE DEHYDROGENASE [NADP(+)]"/>
    <property type="match status" value="1"/>
</dbReference>
<evidence type="ECO:0000313" key="23">
    <source>
        <dbReference type="EMBL" id="BCK85679.1"/>
    </source>
</evidence>
<dbReference type="Gene3D" id="3.30.70.20">
    <property type="match status" value="1"/>
</dbReference>
<dbReference type="InterPro" id="IPR005720">
    <property type="entry name" value="Dihydroorotate_DH_cat"/>
</dbReference>
<organism evidence="23 24">
    <name type="scientific">Pusillibacter faecalis</name>
    <dbReference type="NCBI Taxonomy" id="2714358"/>
    <lineage>
        <taxon>Bacteria</taxon>
        <taxon>Bacillati</taxon>
        <taxon>Bacillota</taxon>
        <taxon>Clostridia</taxon>
        <taxon>Eubacteriales</taxon>
        <taxon>Oscillospiraceae</taxon>
        <taxon>Pusillibacter</taxon>
    </lineage>
</organism>
<evidence type="ECO:0000256" key="1">
    <source>
        <dbReference type="ARBA" id="ARBA00001917"/>
    </source>
</evidence>
<keyword evidence="10" id="KW-0560">Oxidoreductase</keyword>
<dbReference type="GO" id="GO:0006210">
    <property type="term" value="P:thymine catabolic process"/>
    <property type="evidence" value="ECO:0007669"/>
    <property type="project" value="TreeGrafter"/>
</dbReference>
<evidence type="ECO:0000256" key="13">
    <source>
        <dbReference type="ARBA" id="ARBA00030119"/>
    </source>
</evidence>
<dbReference type="EMBL" id="AP023421">
    <property type="protein sequence ID" value="BCK85679.1"/>
    <property type="molecule type" value="Genomic_DNA"/>
</dbReference>
<dbReference type="Gene3D" id="3.20.20.70">
    <property type="entry name" value="Aldolase class I"/>
    <property type="match status" value="1"/>
</dbReference>
<dbReference type="GO" id="GO:0002058">
    <property type="term" value="F:uracil binding"/>
    <property type="evidence" value="ECO:0007669"/>
    <property type="project" value="TreeGrafter"/>
</dbReference>
<dbReference type="Pfam" id="PF01180">
    <property type="entry name" value="DHO_dh"/>
    <property type="match status" value="1"/>
</dbReference>
<evidence type="ECO:0000256" key="4">
    <source>
        <dbReference type="ARBA" id="ARBA00008008"/>
    </source>
</evidence>
<evidence type="ECO:0000256" key="17">
    <source>
        <dbReference type="ARBA" id="ARBA00048792"/>
    </source>
</evidence>
<dbReference type="InterPro" id="IPR017896">
    <property type="entry name" value="4Fe4S_Fe-S-bd"/>
</dbReference>
<comment type="cofactor">
    <cofactor evidence="1">
        <name>FMN</name>
        <dbReference type="ChEBI" id="CHEBI:58210"/>
    </cofactor>
</comment>
<dbReference type="GO" id="GO:0050661">
    <property type="term" value="F:NADP binding"/>
    <property type="evidence" value="ECO:0007669"/>
    <property type="project" value="TreeGrafter"/>
</dbReference>
<accession>A0A810QBQ6</accession>
<evidence type="ECO:0000259" key="22">
    <source>
        <dbReference type="PROSITE" id="PS51379"/>
    </source>
</evidence>
<keyword evidence="24" id="KW-1185">Reference proteome</keyword>
<evidence type="ECO:0000256" key="12">
    <source>
        <dbReference type="ARBA" id="ARBA00029718"/>
    </source>
</evidence>
<protein>
    <recommendedName>
        <fullName evidence="7">Dihydroorotate dehydrogenase B (NAD(+)), catalytic subunit</fullName>
        <ecNumber evidence="21">1.3.1.1</ecNumber>
        <ecNumber evidence="6">1.3.1.14</ecNumber>
    </recommendedName>
    <alternativeName>
        <fullName evidence="12">Dihydroorotate oxidase B</fullName>
    </alternativeName>
    <alternativeName>
        <fullName evidence="15">Dihydrothymine dehydrogenase</fullName>
    </alternativeName>
    <alternativeName>
        <fullName evidence="13">Dihydrouracil dehydrogenase</fullName>
    </alternativeName>
    <alternativeName>
        <fullName evidence="14">Orotate reductase (NADH)</fullName>
    </alternativeName>
</protein>
<dbReference type="GO" id="GO:0006212">
    <property type="term" value="P:uracil catabolic process"/>
    <property type="evidence" value="ECO:0007669"/>
    <property type="project" value="TreeGrafter"/>
</dbReference>
<dbReference type="RefSeq" id="WP_187028751.1">
    <property type="nucleotide sequence ID" value="NZ_AP023421.1"/>
</dbReference>
<dbReference type="InterPro" id="IPR013785">
    <property type="entry name" value="Aldolase_TIM"/>
</dbReference>
<comment type="function">
    <text evidence="19">Involved in pyrimidine base degradation. Catalyzes physiologically the reduction of uracil to 5,6-dihydrouracil (DHU) by using NADH as a specific cosubstrate. It also catalyzes the reverse reaction and the reduction of thymine to 5,6-dihydrothymine (DHT).</text>
</comment>
<geneLocation type="plasmid" evidence="23 24">
    <name>pMM59_01</name>
</geneLocation>
<evidence type="ECO:0000256" key="10">
    <source>
        <dbReference type="ARBA" id="ARBA00023002"/>
    </source>
</evidence>
<evidence type="ECO:0000256" key="15">
    <source>
        <dbReference type="ARBA" id="ARBA00032722"/>
    </source>
</evidence>
<evidence type="ECO:0000256" key="8">
    <source>
        <dbReference type="ARBA" id="ARBA00022630"/>
    </source>
</evidence>
<dbReference type="Pfam" id="PF14697">
    <property type="entry name" value="Fer4_21"/>
    <property type="match status" value="1"/>
</dbReference>
<dbReference type="GO" id="GO:0005737">
    <property type="term" value="C:cytoplasm"/>
    <property type="evidence" value="ECO:0007669"/>
    <property type="project" value="InterPro"/>
</dbReference>
<dbReference type="EC" id="1.3.1.1" evidence="21"/>
<evidence type="ECO:0000256" key="7">
    <source>
        <dbReference type="ARBA" id="ARBA00018101"/>
    </source>
</evidence>
<dbReference type="NCBIfam" id="NF006183">
    <property type="entry name" value="PRK08318.1"/>
    <property type="match status" value="1"/>
</dbReference>
<evidence type="ECO:0000256" key="21">
    <source>
        <dbReference type="ARBA" id="ARBA00049728"/>
    </source>
</evidence>
<comment type="catalytic activity">
    <reaction evidence="18">
        <text>(S)-dihydroorotate + NAD(+) = orotate + NADH + H(+)</text>
        <dbReference type="Rhea" id="RHEA:13513"/>
        <dbReference type="ChEBI" id="CHEBI:15378"/>
        <dbReference type="ChEBI" id="CHEBI:30839"/>
        <dbReference type="ChEBI" id="CHEBI:30864"/>
        <dbReference type="ChEBI" id="CHEBI:57540"/>
        <dbReference type="ChEBI" id="CHEBI:57945"/>
        <dbReference type="EC" id="1.3.1.14"/>
    </reaction>
</comment>
<evidence type="ECO:0000256" key="5">
    <source>
        <dbReference type="ARBA" id="ARBA00010804"/>
    </source>
</evidence>
<feature type="domain" description="4Fe-4S ferredoxin-type" evidence="22">
    <location>
        <begin position="344"/>
        <end position="373"/>
    </location>
</feature>
<comment type="function">
    <text evidence="2">Catalyzes the conversion of dihydroorotate to orotate with NAD(+) as electron acceptor.</text>
</comment>
<evidence type="ECO:0000256" key="16">
    <source>
        <dbReference type="ARBA" id="ARBA00047685"/>
    </source>
</evidence>
<dbReference type="GO" id="GO:0004159">
    <property type="term" value="F:dihydropyrimidine dehydrogenase (NAD+) activity"/>
    <property type="evidence" value="ECO:0007669"/>
    <property type="project" value="UniProtKB-EC"/>
</dbReference>
<evidence type="ECO:0000256" key="19">
    <source>
        <dbReference type="ARBA" id="ARBA00049578"/>
    </source>
</evidence>
<evidence type="ECO:0000256" key="9">
    <source>
        <dbReference type="ARBA" id="ARBA00022643"/>
    </source>
</evidence>
<comment type="subunit">
    <text evidence="20">Heterotetramer of 2 PreA and 2 PreT subunits.</text>
</comment>
<dbReference type="SUPFAM" id="SSF54862">
    <property type="entry name" value="4Fe-4S ferredoxins"/>
    <property type="match status" value="1"/>
</dbReference>
<feature type="domain" description="4Fe-4S ferredoxin-type" evidence="22">
    <location>
        <begin position="376"/>
        <end position="404"/>
    </location>
</feature>
<dbReference type="KEGG" id="pfaa:MM59RIKEN_29980"/>
<comment type="catalytic activity">
    <reaction evidence="16">
        <text>5,6-dihydrothymine + NAD(+) = thymine + NADH + H(+)</text>
        <dbReference type="Rhea" id="RHEA:28791"/>
        <dbReference type="ChEBI" id="CHEBI:15378"/>
        <dbReference type="ChEBI" id="CHEBI:17821"/>
        <dbReference type="ChEBI" id="CHEBI:27468"/>
        <dbReference type="ChEBI" id="CHEBI:57540"/>
        <dbReference type="ChEBI" id="CHEBI:57945"/>
        <dbReference type="EC" id="1.3.1.1"/>
    </reaction>
</comment>
<evidence type="ECO:0000256" key="2">
    <source>
        <dbReference type="ARBA" id="ARBA00003616"/>
    </source>
</evidence>
<dbReference type="FunFam" id="3.20.20.70:FF:000027">
    <property type="entry name" value="Dihydropyrimidine dehydrogenase [NADP(+)]"/>
    <property type="match status" value="1"/>
</dbReference>